<feature type="domain" description="BHLH" evidence="5">
    <location>
        <begin position="113"/>
        <end position="145"/>
    </location>
</feature>
<reference evidence="6 7" key="1">
    <citation type="journal article" date="2020" name="IScience">
        <title>Genome Sequencing of the Endangered Kingdonia uniflora (Circaeasteraceae, Ranunculales) Reveals Potential Mechanisms of Evolutionary Specialization.</title>
        <authorList>
            <person name="Sun Y."/>
            <person name="Deng T."/>
            <person name="Zhang A."/>
            <person name="Moore M.J."/>
            <person name="Landis J.B."/>
            <person name="Lin N."/>
            <person name="Zhang H."/>
            <person name="Zhang X."/>
            <person name="Huang J."/>
            <person name="Zhang X."/>
            <person name="Sun H."/>
            <person name="Wang H."/>
        </authorList>
    </citation>
    <scope>NUCLEOTIDE SEQUENCE [LARGE SCALE GENOMIC DNA]</scope>
    <source>
        <strain evidence="6">TB1705</strain>
        <tissue evidence="6">Leaf</tissue>
    </source>
</reference>
<accession>A0A7J7NQ96</accession>
<gene>
    <name evidence="6" type="ORF">GIB67_038641</name>
</gene>
<keyword evidence="3" id="KW-0175">Coiled coil</keyword>
<name>A0A7J7NQ96_9MAGN</name>
<feature type="coiled-coil region" evidence="3">
    <location>
        <begin position="48"/>
        <end position="84"/>
    </location>
</feature>
<evidence type="ECO:0000256" key="2">
    <source>
        <dbReference type="ARBA" id="ARBA00023163"/>
    </source>
</evidence>
<dbReference type="SUPFAM" id="SSF47459">
    <property type="entry name" value="HLH, helix-loop-helix DNA-binding domain"/>
    <property type="match status" value="1"/>
</dbReference>
<dbReference type="CDD" id="cd11453">
    <property type="entry name" value="bHLH_AtBIM_like"/>
    <property type="match status" value="1"/>
</dbReference>
<dbReference type="AlphaFoldDB" id="A0A7J7NQ96"/>
<comment type="caution">
    <text evidence="6">The sequence shown here is derived from an EMBL/GenBank/DDBJ whole genome shotgun (WGS) entry which is preliminary data.</text>
</comment>
<evidence type="ECO:0000256" key="1">
    <source>
        <dbReference type="ARBA" id="ARBA00023015"/>
    </source>
</evidence>
<feature type="region of interest" description="Disordered" evidence="4">
    <location>
        <begin position="621"/>
        <end position="664"/>
    </location>
</feature>
<evidence type="ECO:0000256" key="3">
    <source>
        <dbReference type="SAM" id="Coils"/>
    </source>
</evidence>
<dbReference type="PANTHER" id="PTHR46412">
    <property type="entry name" value="BES1-INTERACTING MYC-LIKE PROTEIN"/>
    <property type="match status" value="1"/>
</dbReference>
<dbReference type="Gene3D" id="4.10.280.10">
    <property type="entry name" value="Helix-loop-helix DNA-binding domain"/>
    <property type="match status" value="1"/>
</dbReference>
<dbReference type="GO" id="GO:0006351">
    <property type="term" value="P:DNA-templated transcription"/>
    <property type="evidence" value="ECO:0007669"/>
    <property type="project" value="InterPro"/>
</dbReference>
<organism evidence="6 7">
    <name type="scientific">Kingdonia uniflora</name>
    <dbReference type="NCBI Taxonomy" id="39325"/>
    <lineage>
        <taxon>Eukaryota</taxon>
        <taxon>Viridiplantae</taxon>
        <taxon>Streptophyta</taxon>
        <taxon>Embryophyta</taxon>
        <taxon>Tracheophyta</taxon>
        <taxon>Spermatophyta</taxon>
        <taxon>Magnoliopsida</taxon>
        <taxon>Ranunculales</taxon>
        <taxon>Circaeasteraceae</taxon>
        <taxon>Kingdonia</taxon>
    </lineage>
</organism>
<dbReference type="InterPro" id="IPR044295">
    <property type="entry name" value="BIM1/2/3"/>
</dbReference>
<proteinExistence type="predicted"/>
<dbReference type="EMBL" id="JACGCM010000671">
    <property type="protein sequence ID" value="KAF6169144.1"/>
    <property type="molecule type" value="Genomic_DNA"/>
</dbReference>
<evidence type="ECO:0000259" key="5">
    <source>
        <dbReference type="Pfam" id="PF00010"/>
    </source>
</evidence>
<evidence type="ECO:0000313" key="6">
    <source>
        <dbReference type="EMBL" id="KAF6169144.1"/>
    </source>
</evidence>
<dbReference type="GO" id="GO:0003700">
    <property type="term" value="F:DNA-binding transcription factor activity"/>
    <property type="evidence" value="ECO:0007669"/>
    <property type="project" value="InterPro"/>
</dbReference>
<keyword evidence="7" id="KW-1185">Reference proteome</keyword>
<dbReference type="Proteomes" id="UP000541444">
    <property type="component" value="Unassembled WGS sequence"/>
</dbReference>
<dbReference type="PANTHER" id="PTHR46412:SF6">
    <property type="entry name" value="TRANSCRIPTION FACTOR BIM2"/>
    <property type="match status" value="1"/>
</dbReference>
<protein>
    <recommendedName>
        <fullName evidence="5">BHLH domain-containing protein</fullName>
    </recommendedName>
</protein>
<dbReference type="OrthoDB" id="690068at2759"/>
<keyword evidence="1" id="KW-0805">Transcription regulation</keyword>
<evidence type="ECO:0000256" key="4">
    <source>
        <dbReference type="SAM" id="MobiDB-lite"/>
    </source>
</evidence>
<dbReference type="GO" id="GO:0046983">
    <property type="term" value="F:protein dimerization activity"/>
    <property type="evidence" value="ECO:0007669"/>
    <property type="project" value="InterPro"/>
</dbReference>
<sequence length="664" mass="73715">MKGGNMGKHETTRVKTHFGANFMVRKQSRLKEHLIGKYLNVTRCPNVLSEVAKKLKDMVDNVRKEREEKRRLEEEKKSEHMKKRKRKKVVKKRTVVVVLLVGGYATRKGRLLKFQILRDLIPQNDQKRDKASFLLEVIEYIQFLQEKVHKYEASYQGWSQEPTKLTPWVNSNLSLYSQLSDLTTFVRNGHGIGETIFDHSRAMKQRKFEENSVSILSGMLTNAQNPLESDLSTSTAYKPMEHQIGIADMVVPLPVSQSANTFPTMLGSSGLTQPPQGPMYDGDNMVSQSEDQVMLSRPTECPDTNETLIEQEELTIEGGTISIAGAYSQGLCVDGVNIFDEIGLDVPENEIASCSPDFRRLSSDMFSPLRKADWLRLTRESITDFESFGEKLRNDLISVIATIESPNVFGLGIFGTRAICAAASRNILEIAYCLAGYKVRILNSVVAVASGGLQGSLINGKVHLIETRAVLVGVTHSLITHKVLFAGLSQGGCCLSLMWDGVTQSRHRLLAEVSSIALNRVMAPLAGQNSVGGSRFDWIFVLEDLQLPLLGGIPMCCSSHYWLLRSWPGEEGDCSTFLAIFGRLLNNLTQALQSLGVDVSQASISVQVDYGKRAINKMSTMTCDDKDHEDPSSSIRALTHSRDPTSGEDSDLPQKRIKTGENPV</sequence>
<keyword evidence="2" id="KW-0804">Transcription</keyword>
<dbReference type="InterPro" id="IPR036638">
    <property type="entry name" value="HLH_DNA-bd_sf"/>
</dbReference>
<dbReference type="Pfam" id="PF00010">
    <property type="entry name" value="HLH"/>
    <property type="match status" value="1"/>
</dbReference>
<dbReference type="InterPro" id="IPR011598">
    <property type="entry name" value="bHLH_dom"/>
</dbReference>
<evidence type="ECO:0000313" key="7">
    <source>
        <dbReference type="Proteomes" id="UP000541444"/>
    </source>
</evidence>